<keyword evidence="3" id="KW-0805">Transcription regulation</keyword>
<keyword evidence="5" id="KW-0597">Phosphoprotein</keyword>
<dbReference type="InterPro" id="IPR001789">
    <property type="entry name" value="Sig_transdc_resp-reg_receiver"/>
</dbReference>
<dbReference type="Proteomes" id="UP001595766">
    <property type="component" value="Unassembled WGS sequence"/>
</dbReference>
<dbReference type="InterPro" id="IPR002078">
    <property type="entry name" value="Sigma_54_int"/>
</dbReference>
<evidence type="ECO:0000256" key="1">
    <source>
        <dbReference type="ARBA" id="ARBA00022741"/>
    </source>
</evidence>
<dbReference type="Pfam" id="PF02954">
    <property type="entry name" value="HTH_8"/>
    <property type="match status" value="1"/>
</dbReference>
<dbReference type="PANTHER" id="PTHR32071:SF81">
    <property type="entry name" value="PROPIONATE CATABOLISM OPERON REGULATORY PROTEIN"/>
    <property type="match status" value="1"/>
</dbReference>
<sequence>MKKILLIEDDLSYARIIKNFLERNGYNVETADSVKNGLLEGKKEGINLVITDFRLPDGTGLELLAQFKAYDKNIPVILITNYSDIGIAVKSMKMGATEYITKPINPDELLLTVKEALEEEAKEKDNVKKTIGSENYIVGNSEDAQQIEKHIQLVAPTDLSVIILGETGTGKEYISKRIHQFSDRSQGPFVAVDCGTLSKDLAGSELFGHVKGAFTGANETTTGHFEAANGGTIFLDEVGNLDYESQIKLLRALEEKKIRKIGSTQEISIDVRILAATNENLQDQVKSGLFREDLYYRLNEFSIKALPLRKRKDDLMLFAGQFLLESCEKLNKEAKEFSKEVVNKFLKYEWPGNLREMRNIVRRATLLENSSQITLGVLPDEITNKRSTSSSHQTVKALKQDEEKNVIQEILLANQFNKSKTAEQLGIDRKTLYNKMKKYGL</sequence>
<dbReference type="InterPro" id="IPR025943">
    <property type="entry name" value="Sigma_54_int_dom_ATP-bd_2"/>
</dbReference>
<dbReference type="Pfam" id="PF25601">
    <property type="entry name" value="AAA_lid_14"/>
    <property type="match status" value="1"/>
</dbReference>
<organism evidence="8 9">
    <name type="scientific">Belliella kenyensis</name>
    <dbReference type="NCBI Taxonomy" id="1472724"/>
    <lineage>
        <taxon>Bacteria</taxon>
        <taxon>Pseudomonadati</taxon>
        <taxon>Bacteroidota</taxon>
        <taxon>Cytophagia</taxon>
        <taxon>Cytophagales</taxon>
        <taxon>Cyclobacteriaceae</taxon>
        <taxon>Belliella</taxon>
    </lineage>
</organism>
<dbReference type="InterPro" id="IPR003593">
    <property type="entry name" value="AAA+_ATPase"/>
</dbReference>
<evidence type="ECO:0000313" key="8">
    <source>
        <dbReference type="EMBL" id="MFC3977653.1"/>
    </source>
</evidence>
<dbReference type="CDD" id="cd00156">
    <property type="entry name" value="REC"/>
    <property type="match status" value="1"/>
</dbReference>
<dbReference type="PROSITE" id="PS00676">
    <property type="entry name" value="SIGMA54_INTERACT_2"/>
    <property type="match status" value="1"/>
</dbReference>
<dbReference type="SUPFAM" id="SSF52172">
    <property type="entry name" value="CheY-like"/>
    <property type="match status" value="1"/>
</dbReference>
<dbReference type="SMART" id="SM00448">
    <property type="entry name" value="REC"/>
    <property type="match status" value="1"/>
</dbReference>
<dbReference type="EMBL" id="JBHSAV010000058">
    <property type="protein sequence ID" value="MFC3977653.1"/>
    <property type="molecule type" value="Genomic_DNA"/>
</dbReference>
<dbReference type="InterPro" id="IPR011006">
    <property type="entry name" value="CheY-like_superfamily"/>
</dbReference>
<accession>A0ABV8EMV0</accession>
<dbReference type="Gene3D" id="3.40.50.2300">
    <property type="match status" value="1"/>
</dbReference>
<gene>
    <name evidence="8" type="ORF">ACFOUP_14800</name>
</gene>
<feature type="modified residue" description="4-aspartylphosphate" evidence="5">
    <location>
        <position position="52"/>
    </location>
</feature>
<dbReference type="Pfam" id="PF00072">
    <property type="entry name" value="Response_reg"/>
    <property type="match status" value="1"/>
</dbReference>
<evidence type="ECO:0000256" key="4">
    <source>
        <dbReference type="ARBA" id="ARBA00023163"/>
    </source>
</evidence>
<feature type="domain" description="Sigma-54 factor interaction" evidence="6">
    <location>
        <begin position="137"/>
        <end position="366"/>
    </location>
</feature>
<dbReference type="SUPFAM" id="SSF46689">
    <property type="entry name" value="Homeodomain-like"/>
    <property type="match status" value="1"/>
</dbReference>
<dbReference type="PRINTS" id="PR01590">
    <property type="entry name" value="HTHFIS"/>
</dbReference>
<dbReference type="Gene3D" id="1.10.10.60">
    <property type="entry name" value="Homeodomain-like"/>
    <property type="match status" value="1"/>
</dbReference>
<evidence type="ECO:0000256" key="2">
    <source>
        <dbReference type="ARBA" id="ARBA00022840"/>
    </source>
</evidence>
<dbReference type="PROSITE" id="PS00675">
    <property type="entry name" value="SIGMA54_INTERACT_1"/>
    <property type="match status" value="1"/>
</dbReference>
<keyword evidence="4" id="KW-0804">Transcription</keyword>
<feature type="domain" description="Response regulatory" evidence="7">
    <location>
        <begin position="3"/>
        <end position="117"/>
    </location>
</feature>
<keyword evidence="2" id="KW-0067">ATP-binding</keyword>
<comment type="caution">
    <text evidence="8">The sequence shown here is derived from an EMBL/GenBank/DDBJ whole genome shotgun (WGS) entry which is preliminary data.</text>
</comment>
<evidence type="ECO:0000259" key="7">
    <source>
        <dbReference type="PROSITE" id="PS50110"/>
    </source>
</evidence>
<dbReference type="SUPFAM" id="SSF52540">
    <property type="entry name" value="P-loop containing nucleoside triphosphate hydrolases"/>
    <property type="match status" value="1"/>
</dbReference>
<dbReference type="InterPro" id="IPR002197">
    <property type="entry name" value="HTH_Fis"/>
</dbReference>
<keyword evidence="1" id="KW-0547">Nucleotide-binding</keyword>
<dbReference type="InterPro" id="IPR058031">
    <property type="entry name" value="AAA_lid_NorR"/>
</dbReference>
<evidence type="ECO:0000259" key="6">
    <source>
        <dbReference type="PROSITE" id="PS50045"/>
    </source>
</evidence>
<dbReference type="InterPro" id="IPR009057">
    <property type="entry name" value="Homeodomain-like_sf"/>
</dbReference>
<evidence type="ECO:0000313" key="9">
    <source>
        <dbReference type="Proteomes" id="UP001595766"/>
    </source>
</evidence>
<dbReference type="Gene3D" id="3.40.50.300">
    <property type="entry name" value="P-loop containing nucleotide triphosphate hydrolases"/>
    <property type="match status" value="1"/>
</dbReference>
<dbReference type="PROSITE" id="PS50045">
    <property type="entry name" value="SIGMA54_INTERACT_4"/>
    <property type="match status" value="1"/>
</dbReference>
<evidence type="ECO:0000256" key="5">
    <source>
        <dbReference type="PROSITE-ProRule" id="PRU00169"/>
    </source>
</evidence>
<dbReference type="PANTHER" id="PTHR32071">
    <property type="entry name" value="TRANSCRIPTIONAL REGULATORY PROTEIN"/>
    <property type="match status" value="1"/>
</dbReference>
<dbReference type="SMART" id="SM00382">
    <property type="entry name" value="AAA"/>
    <property type="match status" value="1"/>
</dbReference>
<dbReference type="RefSeq" id="WP_241297019.1">
    <property type="nucleotide sequence ID" value="NZ_JAKZGR010000017.1"/>
</dbReference>
<dbReference type="CDD" id="cd00009">
    <property type="entry name" value="AAA"/>
    <property type="match status" value="1"/>
</dbReference>
<dbReference type="InterPro" id="IPR025662">
    <property type="entry name" value="Sigma_54_int_dom_ATP-bd_1"/>
</dbReference>
<protein>
    <submittedName>
        <fullName evidence="8">Sigma-54-dependent transcriptional regulator</fullName>
    </submittedName>
</protein>
<dbReference type="Pfam" id="PF00158">
    <property type="entry name" value="Sigma54_activat"/>
    <property type="match status" value="1"/>
</dbReference>
<evidence type="ECO:0000256" key="3">
    <source>
        <dbReference type="ARBA" id="ARBA00023015"/>
    </source>
</evidence>
<dbReference type="InterPro" id="IPR027417">
    <property type="entry name" value="P-loop_NTPase"/>
</dbReference>
<proteinExistence type="predicted"/>
<name>A0ABV8EMV0_9BACT</name>
<dbReference type="PROSITE" id="PS50110">
    <property type="entry name" value="RESPONSE_REGULATORY"/>
    <property type="match status" value="1"/>
</dbReference>
<dbReference type="Gene3D" id="1.10.8.60">
    <property type="match status" value="1"/>
</dbReference>
<keyword evidence="9" id="KW-1185">Reference proteome</keyword>
<reference evidence="9" key="1">
    <citation type="journal article" date="2019" name="Int. J. Syst. Evol. Microbiol.">
        <title>The Global Catalogue of Microorganisms (GCM) 10K type strain sequencing project: providing services to taxonomists for standard genome sequencing and annotation.</title>
        <authorList>
            <consortium name="The Broad Institute Genomics Platform"/>
            <consortium name="The Broad Institute Genome Sequencing Center for Infectious Disease"/>
            <person name="Wu L."/>
            <person name="Ma J."/>
        </authorList>
    </citation>
    <scope>NUCLEOTIDE SEQUENCE [LARGE SCALE GENOMIC DNA]</scope>
    <source>
        <strain evidence="9">CECT 8551</strain>
    </source>
</reference>